<evidence type="ECO:0000259" key="3">
    <source>
        <dbReference type="Pfam" id="PF06580"/>
    </source>
</evidence>
<feature type="transmembrane region" description="Helical" evidence="2">
    <location>
        <begin position="32"/>
        <end position="54"/>
    </location>
</feature>
<organism evidence="4 5">
    <name type="scientific">Fusicatenibacter saccharivorans</name>
    <dbReference type="NCBI Taxonomy" id="1150298"/>
    <lineage>
        <taxon>Bacteria</taxon>
        <taxon>Bacillati</taxon>
        <taxon>Bacillota</taxon>
        <taxon>Clostridia</taxon>
        <taxon>Lachnospirales</taxon>
        <taxon>Lachnospiraceae</taxon>
        <taxon>Fusicatenibacter</taxon>
    </lineage>
</organism>
<dbReference type="GO" id="GO:0016020">
    <property type="term" value="C:membrane"/>
    <property type="evidence" value="ECO:0007669"/>
    <property type="project" value="InterPro"/>
</dbReference>
<proteinExistence type="predicted"/>
<keyword evidence="2" id="KW-0472">Membrane</keyword>
<name>A0A173YE60_9FIRM</name>
<dbReference type="InterPro" id="IPR050640">
    <property type="entry name" value="Bact_2-comp_sensor_kinase"/>
</dbReference>
<evidence type="ECO:0000256" key="1">
    <source>
        <dbReference type="SAM" id="MobiDB-lite"/>
    </source>
</evidence>
<sequence length="624" mass="72384">MNSSKHRTFSLNFNFFDHTMHKHKIYSLKKKAFWYWMRILIMFSILLLFLIFYISKQLQHETYQGIHQTMDLYVQQLNKSMETAENCLWEFANNNTDVVDTITSKNNPNAVISQIKASRLLDNTLSYMTDIDGMFVYGKANDHFVCRYKNGGSNDCSSYMKKLLRQSGEDASALNFKSWYYIELERHTYLIRIINDLHGYLGAWIRLDELNTPFDDSNTIFLFADENGIPYDNESWSDFKLSTDFSTQKPHRIRGKDGIQYLQVAEKLPSSTCSLNALIPSEEVNTPIYNMLKLLLGGALLIFVVSLLWTVSYEHLISKPLDLIRKMASQVKEEQQVPHPDLSNERCEEVLEIGETLNKLMNRIEKLKINVYEDKLNLKALEIQYLKSQVAPHSLINCLSAIASMPFTEEGRRLTNEFVRTLSNHLRYTLQDKTAVPLKEELKYVENFLEMTELRFPGCLNWEIHVDEKCRNASVFPIILLMFTENTIKHNMIMGEELRVRITGSLVERNGEKYVVLTHLDSGSGYFEEDLEYLNRPVSQQVHDFDGKKIGTYNLLKRLYLVYGEKAHAHFSNEPGWGARSEVTIPYIPYREDGNPPENKIETSEPLFSHASDTPQVPGKRNES</sequence>
<feature type="transmembrane region" description="Helical" evidence="2">
    <location>
        <begin position="294"/>
        <end position="317"/>
    </location>
</feature>
<keyword evidence="2" id="KW-0812">Transmembrane</keyword>
<gene>
    <name evidence="4" type="primary">ypdA_1</name>
    <name evidence="4" type="ORF">ERS852406_00450</name>
</gene>
<feature type="domain" description="Signal transduction histidine kinase internal region" evidence="3">
    <location>
        <begin position="382"/>
        <end position="457"/>
    </location>
</feature>
<dbReference type="Pfam" id="PF06580">
    <property type="entry name" value="His_kinase"/>
    <property type="match status" value="1"/>
</dbReference>
<protein>
    <submittedName>
        <fullName evidence="4">Inner membrane protein ypdA</fullName>
    </submittedName>
</protein>
<dbReference type="PANTHER" id="PTHR34220">
    <property type="entry name" value="SENSOR HISTIDINE KINASE YPDA"/>
    <property type="match status" value="1"/>
</dbReference>
<dbReference type="InterPro" id="IPR010559">
    <property type="entry name" value="Sig_transdc_His_kin_internal"/>
</dbReference>
<evidence type="ECO:0000256" key="2">
    <source>
        <dbReference type="SAM" id="Phobius"/>
    </source>
</evidence>
<accession>A0A173YE60</accession>
<dbReference type="EMBL" id="CYYV01000002">
    <property type="protein sequence ID" value="CUN62089.1"/>
    <property type="molecule type" value="Genomic_DNA"/>
</dbReference>
<feature type="region of interest" description="Disordered" evidence="1">
    <location>
        <begin position="591"/>
        <end position="624"/>
    </location>
</feature>
<evidence type="ECO:0000313" key="4">
    <source>
        <dbReference type="EMBL" id="CUN62089.1"/>
    </source>
</evidence>
<evidence type="ECO:0000313" key="5">
    <source>
        <dbReference type="Proteomes" id="UP000095706"/>
    </source>
</evidence>
<keyword evidence="2" id="KW-1133">Transmembrane helix</keyword>
<reference evidence="4 5" key="1">
    <citation type="submission" date="2015-09" db="EMBL/GenBank/DDBJ databases">
        <authorList>
            <consortium name="Pathogen Informatics"/>
        </authorList>
    </citation>
    <scope>NUCLEOTIDE SEQUENCE [LARGE SCALE GENOMIC DNA]</scope>
    <source>
        <strain evidence="4 5">2789STDY5608849</strain>
    </source>
</reference>
<dbReference type="AlphaFoldDB" id="A0A173YE60"/>
<dbReference type="GO" id="GO:0000155">
    <property type="term" value="F:phosphorelay sensor kinase activity"/>
    <property type="evidence" value="ECO:0007669"/>
    <property type="project" value="InterPro"/>
</dbReference>
<feature type="compositionally biased region" description="Basic and acidic residues" evidence="1">
    <location>
        <begin position="591"/>
        <end position="603"/>
    </location>
</feature>
<dbReference type="Proteomes" id="UP000095706">
    <property type="component" value="Unassembled WGS sequence"/>
</dbReference>
<dbReference type="PANTHER" id="PTHR34220:SF7">
    <property type="entry name" value="SENSOR HISTIDINE KINASE YPDA"/>
    <property type="match status" value="1"/>
</dbReference>